<protein>
    <submittedName>
        <fullName evidence="2">Uncharacterized protein</fullName>
    </submittedName>
</protein>
<evidence type="ECO:0000313" key="2">
    <source>
        <dbReference type="EMBL" id="CAE0791742.1"/>
    </source>
</evidence>
<name>A0A7S4CBM1_9EUGL</name>
<evidence type="ECO:0000256" key="1">
    <source>
        <dbReference type="SAM" id="MobiDB-lite"/>
    </source>
</evidence>
<gene>
    <name evidence="2" type="ORF">EGYM00163_LOCUS2858</name>
</gene>
<dbReference type="EMBL" id="HBJA01009244">
    <property type="protein sequence ID" value="CAE0791742.1"/>
    <property type="molecule type" value="Transcribed_RNA"/>
</dbReference>
<proteinExistence type="predicted"/>
<organism evidence="2">
    <name type="scientific">Eutreptiella gymnastica</name>
    <dbReference type="NCBI Taxonomy" id="73025"/>
    <lineage>
        <taxon>Eukaryota</taxon>
        <taxon>Discoba</taxon>
        <taxon>Euglenozoa</taxon>
        <taxon>Euglenida</taxon>
        <taxon>Spirocuta</taxon>
        <taxon>Euglenophyceae</taxon>
        <taxon>Eutreptiales</taxon>
        <taxon>Eutreptiaceae</taxon>
        <taxon>Eutreptiella</taxon>
    </lineage>
</organism>
<feature type="region of interest" description="Disordered" evidence="1">
    <location>
        <begin position="1"/>
        <end position="38"/>
    </location>
</feature>
<reference evidence="2" key="1">
    <citation type="submission" date="2021-01" db="EMBL/GenBank/DDBJ databases">
        <authorList>
            <person name="Corre E."/>
            <person name="Pelletier E."/>
            <person name="Niang G."/>
            <person name="Scheremetjew M."/>
            <person name="Finn R."/>
            <person name="Kale V."/>
            <person name="Holt S."/>
            <person name="Cochrane G."/>
            <person name="Meng A."/>
            <person name="Brown T."/>
            <person name="Cohen L."/>
        </authorList>
    </citation>
    <scope>NUCLEOTIDE SEQUENCE</scope>
    <source>
        <strain evidence="2">CCMP1594</strain>
    </source>
</reference>
<dbReference type="AlphaFoldDB" id="A0A7S4CBM1"/>
<accession>A0A7S4CBM1</accession>
<sequence length="90" mass="10079">MVPSEAAGKRGSDHHVTHHHFWTPKSLGPEASPRLDGCMPRQKLTLPLPACGRDSTICEASQTSLHTRWFGLTLPRPMEMWRVHALGQGW</sequence>